<keyword evidence="16" id="KW-1185">Reference proteome</keyword>
<dbReference type="UniPathway" id="UPA00834">
    <property type="reaction ID" value="UER00712"/>
</dbReference>
<dbReference type="PANTHER" id="PTHR43448">
    <property type="entry name" value="PROTOHEME IX FARNESYLTRANSFERASE, MITOCHONDRIAL"/>
    <property type="match status" value="1"/>
</dbReference>
<dbReference type="InterPro" id="IPR030470">
    <property type="entry name" value="UbiA_prenylTrfase_CS"/>
</dbReference>
<dbReference type="KEGG" id="rul:UC8_52770"/>
<feature type="transmembrane region" description="Helical" evidence="14">
    <location>
        <begin position="81"/>
        <end position="104"/>
    </location>
</feature>
<comment type="pathway">
    <text evidence="2 14">Porphyrin-containing compound metabolism; heme O biosynthesis; heme O from protoheme: step 1/1.</text>
</comment>
<comment type="miscellaneous">
    <text evidence="14">Carbon 2 of the heme B porphyrin ring is defined according to the Fischer nomenclature.</text>
</comment>
<keyword evidence="4 14" id="KW-1003">Cell membrane</keyword>
<dbReference type="GO" id="GO:0048034">
    <property type="term" value="P:heme O biosynthetic process"/>
    <property type="evidence" value="ECO:0007669"/>
    <property type="project" value="UniProtKB-UniRule"/>
</dbReference>
<evidence type="ECO:0000256" key="4">
    <source>
        <dbReference type="ARBA" id="ARBA00022475"/>
    </source>
</evidence>
<evidence type="ECO:0000256" key="7">
    <source>
        <dbReference type="ARBA" id="ARBA00022989"/>
    </source>
</evidence>
<evidence type="ECO:0000256" key="3">
    <source>
        <dbReference type="ARBA" id="ARBA00012292"/>
    </source>
</evidence>
<feature type="transmembrane region" description="Helical" evidence="14">
    <location>
        <begin position="151"/>
        <end position="169"/>
    </location>
</feature>
<feature type="transmembrane region" description="Helical" evidence="14">
    <location>
        <begin position="181"/>
        <end position="201"/>
    </location>
</feature>
<dbReference type="InterPro" id="IPR006369">
    <property type="entry name" value="Protohaem_IX_farnesylTrfase"/>
</dbReference>
<feature type="transmembrane region" description="Helical" evidence="14">
    <location>
        <begin position="207"/>
        <end position="228"/>
    </location>
</feature>
<dbReference type="GO" id="GO:0005886">
    <property type="term" value="C:plasma membrane"/>
    <property type="evidence" value="ECO:0007669"/>
    <property type="project" value="UniProtKB-SubCell"/>
</dbReference>
<dbReference type="Proteomes" id="UP000325286">
    <property type="component" value="Chromosome"/>
</dbReference>
<dbReference type="PROSITE" id="PS00943">
    <property type="entry name" value="UBIA"/>
    <property type="match status" value="1"/>
</dbReference>
<evidence type="ECO:0000313" key="16">
    <source>
        <dbReference type="Proteomes" id="UP000325286"/>
    </source>
</evidence>
<dbReference type="CDD" id="cd13957">
    <property type="entry name" value="PT_UbiA_Cox10"/>
    <property type="match status" value="1"/>
</dbReference>
<dbReference type="NCBIfam" id="TIGR01473">
    <property type="entry name" value="cyoE_ctaB"/>
    <property type="match status" value="1"/>
</dbReference>
<sequence length="333" mass="34974">MSLAAPPPPARLHHTAEPNASVAGEVAARPAPDSAPVTTESSAVSLRSDLVTLTKPRIVVMVLVTAAVAAVAAAGRSLDLVVLLHTLLGTALVGASAGTMNQIWEREIDCRMRRTRTRPLPAGRISTAAAVLYCAVLGISGTAYLAIFTGLVPAAFGLATWLTYVLIYTPMKTRTAWNTTVGAISGALPMMIGYTAAGGSVADPQGWLLVAVLVAWQYPHFMAIAWMYRHEYGQAGFLMTPVVEPSGRSAAAQSVAGALALLGVLVALVCLLDSGWSAAVLSSLMLLVSYGLIRDSIRFARQRDDASARRMMRASLLQLPAAMLVLVLAALWA</sequence>
<dbReference type="OrthoDB" id="9814417at2"/>
<feature type="transmembrane region" description="Helical" evidence="14">
    <location>
        <begin position="275"/>
        <end position="293"/>
    </location>
</feature>
<evidence type="ECO:0000256" key="9">
    <source>
        <dbReference type="ARBA" id="ARBA00023136"/>
    </source>
</evidence>
<evidence type="ECO:0000313" key="15">
    <source>
        <dbReference type="EMBL" id="QEG43231.1"/>
    </source>
</evidence>
<accession>A0A5B9R8Q1</accession>
<evidence type="ECO:0000256" key="12">
    <source>
        <dbReference type="ARBA" id="ARBA00042475"/>
    </source>
</evidence>
<gene>
    <name evidence="15" type="primary">ctaB1</name>
    <name evidence="14" type="synonym">ctaB</name>
    <name evidence="15" type="ORF">UC8_52770</name>
</gene>
<dbReference type="HAMAP" id="MF_00154">
    <property type="entry name" value="CyoE_CtaB"/>
    <property type="match status" value="1"/>
</dbReference>
<comment type="similarity">
    <text evidence="14">Belongs to the UbiA prenyltransferase family. Protoheme IX farnesyltransferase subfamily.</text>
</comment>
<dbReference type="AlphaFoldDB" id="A0A5B9R8Q1"/>
<protein>
    <recommendedName>
        <fullName evidence="11 14">Protoheme IX farnesyltransferase</fullName>
        <ecNumber evidence="3 14">2.5.1.141</ecNumber>
    </recommendedName>
    <alternativeName>
        <fullName evidence="12 14">Heme B farnesyltransferase</fullName>
    </alternativeName>
    <alternativeName>
        <fullName evidence="10 14">Heme O synthase</fullName>
    </alternativeName>
</protein>
<keyword evidence="8 14" id="KW-0350">Heme biosynthesis</keyword>
<proteinExistence type="inferred from homology"/>
<keyword evidence="5 14" id="KW-0808">Transferase</keyword>
<dbReference type="Gene3D" id="1.10.357.140">
    <property type="entry name" value="UbiA prenyltransferase"/>
    <property type="match status" value="1"/>
</dbReference>
<keyword evidence="9 14" id="KW-0472">Membrane</keyword>
<evidence type="ECO:0000256" key="5">
    <source>
        <dbReference type="ARBA" id="ARBA00022679"/>
    </source>
</evidence>
<evidence type="ECO:0000256" key="1">
    <source>
        <dbReference type="ARBA" id="ARBA00004651"/>
    </source>
</evidence>
<dbReference type="PANTHER" id="PTHR43448:SF7">
    <property type="entry name" value="4-HYDROXYBENZOATE SOLANESYLTRANSFERASE"/>
    <property type="match status" value="1"/>
</dbReference>
<evidence type="ECO:0000256" key="14">
    <source>
        <dbReference type="HAMAP-Rule" id="MF_00154"/>
    </source>
</evidence>
<feature type="transmembrane region" description="Helical" evidence="14">
    <location>
        <begin position="314"/>
        <end position="332"/>
    </location>
</feature>
<evidence type="ECO:0000256" key="13">
    <source>
        <dbReference type="ARBA" id="ARBA00047690"/>
    </source>
</evidence>
<feature type="transmembrane region" description="Helical" evidence="14">
    <location>
        <begin position="58"/>
        <end position="75"/>
    </location>
</feature>
<comment type="catalytic activity">
    <reaction evidence="13 14">
        <text>heme b + (2E,6E)-farnesyl diphosphate + H2O = Fe(II)-heme o + diphosphate</text>
        <dbReference type="Rhea" id="RHEA:28070"/>
        <dbReference type="ChEBI" id="CHEBI:15377"/>
        <dbReference type="ChEBI" id="CHEBI:33019"/>
        <dbReference type="ChEBI" id="CHEBI:60344"/>
        <dbReference type="ChEBI" id="CHEBI:60530"/>
        <dbReference type="ChEBI" id="CHEBI:175763"/>
        <dbReference type="EC" id="2.5.1.141"/>
    </reaction>
</comment>
<dbReference type="InterPro" id="IPR000537">
    <property type="entry name" value="UbiA_prenyltransferase"/>
</dbReference>
<dbReference type="RefSeq" id="WP_084426073.1">
    <property type="nucleotide sequence ID" value="NZ_LWSJ01000010.1"/>
</dbReference>
<comment type="subcellular location">
    <subcellularLocation>
        <location evidence="1 14">Cell membrane</location>
        <topology evidence="1 14">Multi-pass membrane protein</topology>
    </subcellularLocation>
</comment>
<name>A0A5B9R8Q1_9BACT</name>
<evidence type="ECO:0000256" key="8">
    <source>
        <dbReference type="ARBA" id="ARBA00023133"/>
    </source>
</evidence>
<evidence type="ECO:0000256" key="6">
    <source>
        <dbReference type="ARBA" id="ARBA00022692"/>
    </source>
</evidence>
<keyword evidence="6 14" id="KW-0812">Transmembrane</keyword>
<dbReference type="EC" id="2.5.1.141" evidence="3 14"/>
<feature type="transmembrane region" description="Helical" evidence="14">
    <location>
        <begin position="125"/>
        <end position="145"/>
    </location>
</feature>
<evidence type="ECO:0000256" key="2">
    <source>
        <dbReference type="ARBA" id="ARBA00004919"/>
    </source>
</evidence>
<organism evidence="15 16">
    <name type="scientific">Roseimaritima ulvae</name>
    <dbReference type="NCBI Taxonomy" id="980254"/>
    <lineage>
        <taxon>Bacteria</taxon>
        <taxon>Pseudomonadati</taxon>
        <taxon>Planctomycetota</taxon>
        <taxon>Planctomycetia</taxon>
        <taxon>Pirellulales</taxon>
        <taxon>Pirellulaceae</taxon>
        <taxon>Roseimaritima</taxon>
    </lineage>
</organism>
<evidence type="ECO:0000256" key="11">
    <source>
        <dbReference type="ARBA" id="ARBA00040810"/>
    </source>
</evidence>
<dbReference type="InterPro" id="IPR044878">
    <property type="entry name" value="UbiA_sf"/>
</dbReference>
<dbReference type="GO" id="GO:0008495">
    <property type="term" value="F:protoheme IX farnesyltransferase activity"/>
    <property type="evidence" value="ECO:0007669"/>
    <property type="project" value="UniProtKB-UniRule"/>
</dbReference>
<comment type="function">
    <text evidence="14">Converts heme B (protoheme IX) to heme O by substitution of the vinyl group on carbon 2 of heme B porphyrin ring with a hydroxyethyl farnesyl side group.</text>
</comment>
<reference evidence="15 16" key="1">
    <citation type="submission" date="2019-08" db="EMBL/GenBank/DDBJ databases">
        <title>Deep-cultivation of Planctomycetes and their phenomic and genomic characterization uncovers novel biology.</title>
        <authorList>
            <person name="Wiegand S."/>
            <person name="Jogler M."/>
            <person name="Boedeker C."/>
            <person name="Pinto D."/>
            <person name="Vollmers J."/>
            <person name="Rivas-Marin E."/>
            <person name="Kohn T."/>
            <person name="Peeters S.H."/>
            <person name="Heuer A."/>
            <person name="Rast P."/>
            <person name="Oberbeckmann S."/>
            <person name="Bunk B."/>
            <person name="Jeske O."/>
            <person name="Meyerdierks A."/>
            <person name="Storesund J.E."/>
            <person name="Kallscheuer N."/>
            <person name="Luecker S."/>
            <person name="Lage O.M."/>
            <person name="Pohl T."/>
            <person name="Merkel B.J."/>
            <person name="Hornburger P."/>
            <person name="Mueller R.-W."/>
            <person name="Bruemmer F."/>
            <person name="Labrenz M."/>
            <person name="Spormann A.M."/>
            <person name="Op den Camp H."/>
            <person name="Overmann J."/>
            <person name="Amann R."/>
            <person name="Jetten M.S.M."/>
            <person name="Mascher T."/>
            <person name="Medema M.H."/>
            <person name="Devos D.P."/>
            <person name="Kaster A.-K."/>
            <person name="Ovreas L."/>
            <person name="Rohde M."/>
            <person name="Galperin M.Y."/>
            <person name="Jogler C."/>
        </authorList>
    </citation>
    <scope>NUCLEOTIDE SEQUENCE [LARGE SCALE GENOMIC DNA]</scope>
    <source>
        <strain evidence="15 16">UC8</strain>
    </source>
</reference>
<keyword evidence="7 14" id="KW-1133">Transmembrane helix</keyword>
<dbReference type="EMBL" id="CP042914">
    <property type="protein sequence ID" value="QEG43231.1"/>
    <property type="molecule type" value="Genomic_DNA"/>
</dbReference>
<evidence type="ECO:0000256" key="10">
    <source>
        <dbReference type="ARBA" id="ARBA00030253"/>
    </source>
</evidence>
<feature type="transmembrane region" description="Helical" evidence="14">
    <location>
        <begin position="249"/>
        <end position="269"/>
    </location>
</feature>
<dbReference type="Pfam" id="PF01040">
    <property type="entry name" value="UbiA"/>
    <property type="match status" value="1"/>
</dbReference>